<organism evidence="10 11">
    <name type="scientific">Pleurodeles waltl</name>
    <name type="common">Iberian ribbed newt</name>
    <dbReference type="NCBI Taxonomy" id="8319"/>
    <lineage>
        <taxon>Eukaryota</taxon>
        <taxon>Metazoa</taxon>
        <taxon>Chordata</taxon>
        <taxon>Craniata</taxon>
        <taxon>Vertebrata</taxon>
        <taxon>Euteleostomi</taxon>
        <taxon>Amphibia</taxon>
        <taxon>Batrachia</taxon>
        <taxon>Caudata</taxon>
        <taxon>Salamandroidea</taxon>
        <taxon>Salamandridae</taxon>
        <taxon>Pleurodelinae</taxon>
        <taxon>Pleurodeles</taxon>
    </lineage>
</organism>
<dbReference type="GO" id="GO:0016705">
    <property type="term" value="F:oxidoreductase activity, acting on paired donors, with incorporation or reduction of molecular oxygen"/>
    <property type="evidence" value="ECO:0007669"/>
    <property type="project" value="InterPro"/>
</dbReference>
<protein>
    <recommendedName>
        <fullName evidence="12">Cytochrome P450</fullName>
    </recommendedName>
</protein>
<keyword evidence="5 8" id="KW-0408">Iron</keyword>
<keyword evidence="3 8" id="KW-0479">Metal-binding</keyword>
<dbReference type="GO" id="GO:0008395">
    <property type="term" value="F:steroid hydroxylase activity"/>
    <property type="evidence" value="ECO:0007669"/>
    <property type="project" value="TreeGrafter"/>
</dbReference>
<keyword evidence="2 8" id="KW-0349">Heme</keyword>
<gene>
    <name evidence="10" type="ORF">NDU88_001596</name>
</gene>
<dbReference type="GO" id="GO:0020037">
    <property type="term" value="F:heme binding"/>
    <property type="evidence" value="ECO:0007669"/>
    <property type="project" value="InterPro"/>
</dbReference>
<evidence type="ECO:0000256" key="1">
    <source>
        <dbReference type="ARBA" id="ARBA00010617"/>
    </source>
</evidence>
<evidence type="ECO:0000256" key="3">
    <source>
        <dbReference type="ARBA" id="ARBA00022723"/>
    </source>
</evidence>
<comment type="cofactor">
    <cofactor evidence="8">
        <name>heme</name>
        <dbReference type="ChEBI" id="CHEBI:30413"/>
    </cofactor>
</comment>
<dbReference type="InterPro" id="IPR017972">
    <property type="entry name" value="Cyt_P450_CS"/>
</dbReference>
<dbReference type="GO" id="GO:0005506">
    <property type="term" value="F:iron ion binding"/>
    <property type="evidence" value="ECO:0007669"/>
    <property type="project" value="InterPro"/>
</dbReference>
<dbReference type="Pfam" id="PF00067">
    <property type="entry name" value="p450"/>
    <property type="match status" value="1"/>
</dbReference>
<evidence type="ECO:0000256" key="6">
    <source>
        <dbReference type="ARBA" id="ARBA00023033"/>
    </source>
</evidence>
<dbReference type="Proteomes" id="UP001066276">
    <property type="component" value="Chromosome 10"/>
</dbReference>
<evidence type="ECO:0000256" key="2">
    <source>
        <dbReference type="ARBA" id="ARBA00022617"/>
    </source>
</evidence>
<keyword evidence="6 9" id="KW-0503">Monooxygenase</keyword>
<dbReference type="PANTHER" id="PTHR24302">
    <property type="entry name" value="CYTOCHROME P450 FAMILY 3"/>
    <property type="match status" value="1"/>
</dbReference>
<evidence type="ECO:0000313" key="10">
    <source>
        <dbReference type="EMBL" id="KAJ1096455.1"/>
    </source>
</evidence>
<comment type="similarity">
    <text evidence="1 9">Belongs to the cytochrome P450 family.</text>
</comment>
<sequence>FNKENKDTQEPYTFLPFGSGPRNCIGMRFALLSLKVGIVSLLQNFSFQICKQTP</sequence>
<dbReference type="AlphaFoldDB" id="A0AAV7M8M1"/>
<proteinExistence type="inferred from homology"/>
<evidence type="ECO:0008006" key="12">
    <source>
        <dbReference type="Google" id="ProtNLM"/>
    </source>
</evidence>
<evidence type="ECO:0000256" key="8">
    <source>
        <dbReference type="PIRSR" id="PIRSR602401-1"/>
    </source>
</evidence>
<dbReference type="InterPro" id="IPR001128">
    <property type="entry name" value="Cyt_P450"/>
</dbReference>
<evidence type="ECO:0000256" key="5">
    <source>
        <dbReference type="ARBA" id="ARBA00023004"/>
    </source>
</evidence>
<name>A0AAV7M8M1_PLEWA</name>
<comment type="function">
    <text evidence="7">Cytochromes P450 are a group of heme-thiolate monooxygenases. They oxidize a variety of structurally unrelated compounds, including steroids, fatty acids, and xenobiotics.</text>
</comment>
<dbReference type="PROSITE" id="PS00086">
    <property type="entry name" value="CYTOCHROME_P450"/>
    <property type="match status" value="1"/>
</dbReference>
<evidence type="ECO:0000256" key="9">
    <source>
        <dbReference type="RuleBase" id="RU000461"/>
    </source>
</evidence>
<reference evidence="10" key="1">
    <citation type="journal article" date="2022" name="bioRxiv">
        <title>Sequencing and chromosome-scale assembly of the giantPleurodeles waltlgenome.</title>
        <authorList>
            <person name="Brown T."/>
            <person name="Elewa A."/>
            <person name="Iarovenko S."/>
            <person name="Subramanian E."/>
            <person name="Araus A.J."/>
            <person name="Petzold A."/>
            <person name="Susuki M."/>
            <person name="Suzuki K.-i.T."/>
            <person name="Hayashi T."/>
            <person name="Toyoda A."/>
            <person name="Oliveira C."/>
            <person name="Osipova E."/>
            <person name="Leigh N.D."/>
            <person name="Simon A."/>
            <person name="Yun M.H."/>
        </authorList>
    </citation>
    <scope>NUCLEOTIDE SEQUENCE</scope>
    <source>
        <strain evidence="10">20211129_DDA</strain>
        <tissue evidence="10">Liver</tissue>
    </source>
</reference>
<keyword evidence="11" id="KW-1185">Reference proteome</keyword>
<feature type="non-terminal residue" evidence="10">
    <location>
        <position position="1"/>
    </location>
</feature>
<evidence type="ECO:0000313" key="11">
    <source>
        <dbReference type="Proteomes" id="UP001066276"/>
    </source>
</evidence>
<dbReference type="SUPFAM" id="SSF48264">
    <property type="entry name" value="Cytochrome P450"/>
    <property type="match status" value="1"/>
</dbReference>
<feature type="binding site" description="axial binding residue" evidence="8">
    <location>
        <position position="24"/>
    </location>
    <ligand>
        <name>heme</name>
        <dbReference type="ChEBI" id="CHEBI:30413"/>
    </ligand>
    <ligandPart>
        <name>Fe</name>
        <dbReference type="ChEBI" id="CHEBI:18248"/>
    </ligandPart>
</feature>
<dbReference type="EMBL" id="JANPWB010000014">
    <property type="protein sequence ID" value="KAJ1096455.1"/>
    <property type="molecule type" value="Genomic_DNA"/>
</dbReference>
<dbReference type="InterPro" id="IPR002401">
    <property type="entry name" value="Cyt_P450_E_grp-I"/>
</dbReference>
<dbReference type="PRINTS" id="PR00463">
    <property type="entry name" value="EP450I"/>
</dbReference>
<evidence type="ECO:0000256" key="4">
    <source>
        <dbReference type="ARBA" id="ARBA00023002"/>
    </source>
</evidence>
<dbReference type="InterPro" id="IPR036396">
    <property type="entry name" value="Cyt_P450_sf"/>
</dbReference>
<dbReference type="PANTHER" id="PTHR24302:SF15">
    <property type="entry name" value="FATTY-ACID PEROXYGENASE"/>
    <property type="match status" value="1"/>
</dbReference>
<keyword evidence="4 9" id="KW-0560">Oxidoreductase</keyword>
<feature type="non-terminal residue" evidence="10">
    <location>
        <position position="54"/>
    </location>
</feature>
<dbReference type="Gene3D" id="1.10.630.10">
    <property type="entry name" value="Cytochrome P450"/>
    <property type="match status" value="1"/>
</dbReference>
<accession>A0AAV7M8M1</accession>
<evidence type="ECO:0000256" key="7">
    <source>
        <dbReference type="ARBA" id="ARBA00043906"/>
    </source>
</evidence>
<comment type="caution">
    <text evidence="10">The sequence shown here is derived from an EMBL/GenBank/DDBJ whole genome shotgun (WGS) entry which is preliminary data.</text>
</comment>
<dbReference type="InterPro" id="IPR050705">
    <property type="entry name" value="Cytochrome_P450_3A"/>
</dbReference>